<dbReference type="SMART" id="SM00184">
    <property type="entry name" value="RING"/>
    <property type="match status" value="1"/>
</dbReference>
<keyword evidence="8" id="KW-1185">Reference proteome</keyword>
<dbReference type="GO" id="GO:0005634">
    <property type="term" value="C:nucleus"/>
    <property type="evidence" value="ECO:0007669"/>
    <property type="project" value="TreeGrafter"/>
</dbReference>
<accession>A0AAV2ZC21</accession>
<dbReference type="PANTHER" id="PTHR45931:SF3">
    <property type="entry name" value="RING ZINC FINGER-CONTAINING PROTEIN"/>
    <property type="match status" value="1"/>
</dbReference>
<evidence type="ECO:0000313" key="7">
    <source>
        <dbReference type="EMBL" id="DBA03579.1"/>
    </source>
</evidence>
<dbReference type="PROSITE" id="PS50089">
    <property type="entry name" value="ZF_RING_2"/>
    <property type="match status" value="1"/>
</dbReference>
<gene>
    <name evidence="7" type="ORF">N0F65_011480</name>
</gene>
<organism evidence="7 8">
    <name type="scientific">Lagenidium giganteum</name>
    <dbReference type="NCBI Taxonomy" id="4803"/>
    <lineage>
        <taxon>Eukaryota</taxon>
        <taxon>Sar</taxon>
        <taxon>Stramenopiles</taxon>
        <taxon>Oomycota</taxon>
        <taxon>Peronosporomycetes</taxon>
        <taxon>Pythiales</taxon>
        <taxon>Pythiaceae</taxon>
    </lineage>
</organism>
<evidence type="ECO:0000259" key="6">
    <source>
        <dbReference type="PROSITE" id="PS50089"/>
    </source>
</evidence>
<dbReference type="Proteomes" id="UP001146120">
    <property type="component" value="Unassembled WGS sequence"/>
</dbReference>
<feature type="compositionally biased region" description="Low complexity" evidence="5">
    <location>
        <begin position="165"/>
        <end position="182"/>
    </location>
</feature>
<dbReference type="GO" id="GO:0008270">
    <property type="term" value="F:zinc ion binding"/>
    <property type="evidence" value="ECO:0007669"/>
    <property type="project" value="UniProtKB-KW"/>
</dbReference>
<evidence type="ECO:0000256" key="4">
    <source>
        <dbReference type="PROSITE-ProRule" id="PRU00175"/>
    </source>
</evidence>
<keyword evidence="1" id="KW-0479">Metal-binding</keyword>
<evidence type="ECO:0000313" key="8">
    <source>
        <dbReference type="Proteomes" id="UP001146120"/>
    </source>
</evidence>
<reference evidence="7" key="2">
    <citation type="journal article" date="2023" name="Microbiol Resour">
        <title>Decontamination and Annotation of the Draft Genome Sequence of the Oomycete Lagenidium giganteum ARSEF 373.</title>
        <authorList>
            <person name="Morgan W.R."/>
            <person name="Tartar A."/>
        </authorList>
    </citation>
    <scope>NUCLEOTIDE SEQUENCE</scope>
    <source>
        <strain evidence="7">ARSEF 373</strain>
    </source>
</reference>
<feature type="region of interest" description="Disordered" evidence="5">
    <location>
        <begin position="165"/>
        <end position="253"/>
    </location>
</feature>
<reference evidence="7" key="1">
    <citation type="submission" date="2022-11" db="EMBL/GenBank/DDBJ databases">
        <authorList>
            <person name="Morgan W.R."/>
            <person name="Tartar A."/>
        </authorList>
    </citation>
    <scope>NUCLEOTIDE SEQUENCE</scope>
    <source>
        <strain evidence="7">ARSEF 373</strain>
    </source>
</reference>
<evidence type="ECO:0000256" key="5">
    <source>
        <dbReference type="SAM" id="MobiDB-lite"/>
    </source>
</evidence>
<dbReference type="PANTHER" id="PTHR45931">
    <property type="entry name" value="SI:CH211-59O9.10"/>
    <property type="match status" value="1"/>
</dbReference>
<dbReference type="CDD" id="cd16454">
    <property type="entry name" value="RING-H2_PA-TM-RING"/>
    <property type="match status" value="1"/>
</dbReference>
<dbReference type="Pfam" id="PF13639">
    <property type="entry name" value="zf-RING_2"/>
    <property type="match status" value="1"/>
</dbReference>
<keyword evidence="3" id="KW-0862">Zinc</keyword>
<dbReference type="AlphaFoldDB" id="A0AAV2ZC21"/>
<evidence type="ECO:0000256" key="3">
    <source>
        <dbReference type="ARBA" id="ARBA00022833"/>
    </source>
</evidence>
<dbReference type="SUPFAM" id="SSF57850">
    <property type="entry name" value="RING/U-box"/>
    <property type="match status" value="1"/>
</dbReference>
<name>A0AAV2ZC21_9STRA</name>
<dbReference type="InterPro" id="IPR051834">
    <property type="entry name" value="RING_finger_E3_ligase"/>
</dbReference>
<feature type="compositionally biased region" description="Acidic residues" evidence="5">
    <location>
        <begin position="187"/>
        <end position="199"/>
    </location>
</feature>
<dbReference type="InterPro" id="IPR013083">
    <property type="entry name" value="Znf_RING/FYVE/PHD"/>
</dbReference>
<evidence type="ECO:0000256" key="2">
    <source>
        <dbReference type="ARBA" id="ARBA00022771"/>
    </source>
</evidence>
<dbReference type="InterPro" id="IPR001841">
    <property type="entry name" value="Znf_RING"/>
</dbReference>
<proteinExistence type="predicted"/>
<protein>
    <recommendedName>
        <fullName evidence="6">RING-type domain-containing protein</fullName>
    </recommendedName>
</protein>
<dbReference type="GO" id="GO:0006511">
    <property type="term" value="P:ubiquitin-dependent protein catabolic process"/>
    <property type="evidence" value="ECO:0007669"/>
    <property type="project" value="TreeGrafter"/>
</dbReference>
<sequence>MGSQQPPIVAFVLPPPITYVVQLNDGIQLSITPPPRVVPIAMNSTDDMNSNGMAGLMSSLMGIWGGAGSMDSLLNDLFQRSQAESHGPPPTSKQFLDALPTKQWTTGLQATEKFTECPICLDAYAADDQVITLPCGHSFHKDCGLHWLVDHNVCPTCRHQLPTQQEEAAKAAVPEPAASAQPTVETNEPEAEPEAEPDTDSNSQRQRIRRQLSPQAASQRAVRRRLGSDLTLPGAVEHHHSTAEEEAAEPDQWMEEEATQFVKEEAIKRQAADEISFDDVDIDELLRS</sequence>
<feature type="domain" description="RING-type" evidence="6">
    <location>
        <begin position="117"/>
        <end position="158"/>
    </location>
</feature>
<dbReference type="EMBL" id="DAKRPA010000018">
    <property type="protein sequence ID" value="DBA03579.1"/>
    <property type="molecule type" value="Genomic_DNA"/>
</dbReference>
<feature type="compositionally biased region" description="Acidic residues" evidence="5">
    <location>
        <begin position="244"/>
        <end position="253"/>
    </location>
</feature>
<dbReference type="Gene3D" id="3.30.40.10">
    <property type="entry name" value="Zinc/RING finger domain, C3HC4 (zinc finger)"/>
    <property type="match status" value="1"/>
</dbReference>
<comment type="caution">
    <text evidence="7">The sequence shown here is derived from an EMBL/GenBank/DDBJ whole genome shotgun (WGS) entry which is preliminary data.</text>
</comment>
<keyword evidence="2 4" id="KW-0863">Zinc-finger</keyword>
<evidence type="ECO:0000256" key="1">
    <source>
        <dbReference type="ARBA" id="ARBA00022723"/>
    </source>
</evidence>
<dbReference type="GO" id="GO:0061630">
    <property type="term" value="F:ubiquitin protein ligase activity"/>
    <property type="evidence" value="ECO:0007669"/>
    <property type="project" value="TreeGrafter"/>
</dbReference>